<accession>K9GZR5</accession>
<dbReference type="FunFam" id="1.10.150.250:FF:000002">
    <property type="entry name" value="Succinate dehydrogenase assembly factor 2, mitochondrial"/>
    <property type="match status" value="1"/>
</dbReference>
<reference evidence="4 5" key="1">
    <citation type="journal article" date="2013" name="Genome Announc.">
        <title>Draft Genome Sequence of an Alphaproteobacterium, Caenispirillum salinarum AK4(T), Isolated from a Solar Saltern.</title>
        <authorList>
            <person name="Khatri I."/>
            <person name="Singh A."/>
            <person name="Korpole S."/>
            <person name="Pinnaka A.K."/>
            <person name="Subramanian S."/>
        </authorList>
    </citation>
    <scope>NUCLEOTIDE SEQUENCE [LARGE SCALE GENOMIC DNA]</scope>
    <source>
        <strain evidence="4 5">AK4</strain>
    </source>
</reference>
<dbReference type="Pfam" id="PF03937">
    <property type="entry name" value="Sdh5"/>
    <property type="match status" value="1"/>
</dbReference>
<proteinExistence type="inferred from homology"/>
<name>K9GZR5_9PROT</name>
<dbReference type="PANTHER" id="PTHR12469">
    <property type="entry name" value="PROTEIN EMI5 HOMOLOG, MITOCHONDRIAL"/>
    <property type="match status" value="1"/>
</dbReference>
<evidence type="ECO:0000256" key="1">
    <source>
        <dbReference type="ARBA" id="ARBA00008571"/>
    </source>
</evidence>
<dbReference type="InterPro" id="IPR036714">
    <property type="entry name" value="SDH_sf"/>
</dbReference>
<dbReference type="PANTHER" id="PTHR12469:SF2">
    <property type="entry name" value="SUCCINATE DEHYDROGENASE ASSEMBLY FACTOR 2, MITOCHONDRIAL"/>
    <property type="match status" value="1"/>
</dbReference>
<evidence type="ECO:0000313" key="5">
    <source>
        <dbReference type="Proteomes" id="UP000009881"/>
    </source>
</evidence>
<dbReference type="InterPro" id="IPR005631">
    <property type="entry name" value="SDH"/>
</dbReference>
<dbReference type="GO" id="GO:0006099">
    <property type="term" value="P:tricarboxylic acid cycle"/>
    <property type="evidence" value="ECO:0007669"/>
    <property type="project" value="TreeGrafter"/>
</dbReference>
<keyword evidence="5" id="KW-1185">Reference proteome</keyword>
<protein>
    <recommendedName>
        <fullName evidence="2">FAD assembly factor SdhE</fullName>
    </recommendedName>
</protein>
<comment type="caution">
    <text evidence="4">The sequence shown here is derived from an EMBL/GenBank/DDBJ whole genome shotgun (WGS) entry which is preliminary data.</text>
</comment>
<dbReference type="eggNOG" id="COG2938">
    <property type="taxonomic scope" value="Bacteria"/>
</dbReference>
<organism evidence="4 5">
    <name type="scientific">Caenispirillum salinarum AK4</name>
    <dbReference type="NCBI Taxonomy" id="1238182"/>
    <lineage>
        <taxon>Bacteria</taxon>
        <taxon>Pseudomonadati</taxon>
        <taxon>Pseudomonadota</taxon>
        <taxon>Alphaproteobacteria</taxon>
        <taxon>Rhodospirillales</taxon>
        <taxon>Novispirillaceae</taxon>
        <taxon>Caenispirillum</taxon>
    </lineage>
</organism>
<dbReference type="SUPFAM" id="SSF109910">
    <property type="entry name" value="YgfY-like"/>
    <property type="match status" value="1"/>
</dbReference>
<dbReference type="RefSeq" id="WP_009539956.1">
    <property type="nucleotide sequence ID" value="NZ_ANHY01000006.1"/>
</dbReference>
<gene>
    <name evidence="4" type="ORF">C882_3848</name>
</gene>
<evidence type="ECO:0000313" key="4">
    <source>
        <dbReference type="EMBL" id="EKV31475.1"/>
    </source>
</evidence>
<sequence length="90" mass="10861">MDEIRRKRLLYRANHRGMKEADVLIGRFAETHLDELTPEQVDRLETLMDELDMDIMDWIMGKEPVPARHDHDVFHMLRAFRPNAEREAYR</sequence>
<comment type="similarity">
    <text evidence="1">Belongs to the SdhE FAD assembly factor family.</text>
</comment>
<evidence type="ECO:0000256" key="3">
    <source>
        <dbReference type="ARBA" id="ARBA00023186"/>
    </source>
</evidence>
<dbReference type="Gene3D" id="1.10.150.250">
    <property type="entry name" value="Flavinator of succinate dehydrogenase"/>
    <property type="match status" value="1"/>
</dbReference>
<dbReference type="Proteomes" id="UP000009881">
    <property type="component" value="Unassembled WGS sequence"/>
</dbReference>
<dbReference type="AlphaFoldDB" id="K9GZR5"/>
<dbReference type="STRING" id="1238182.C882_3848"/>
<evidence type="ECO:0000256" key="2">
    <source>
        <dbReference type="ARBA" id="ARBA00019418"/>
    </source>
</evidence>
<keyword evidence="3" id="KW-0143">Chaperone</keyword>
<dbReference type="EMBL" id="ANHY01000006">
    <property type="protein sequence ID" value="EKV31475.1"/>
    <property type="molecule type" value="Genomic_DNA"/>
</dbReference>